<evidence type="ECO:0000313" key="1">
    <source>
        <dbReference type="EMBL" id="EFF74151.1"/>
    </source>
</evidence>
<reference evidence="2" key="1">
    <citation type="submission" date="2010-03" db="EMBL/GenBank/DDBJ databases">
        <title>Complete sequence of Mobiluncus curtisii ATCC 43063.</title>
        <authorList>
            <person name="Muzny D."/>
            <person name="Qin X."/>
            <person name="Deng J."/>
            <person name="Jiang H."/>
            <person name="Liu Y."/>
            <person name="Qu J."/>
            <person name="Song X.-Z."/>
            <person name="Zhang L."/>
            <person name="Thornton R."/>
            <person name="Coyle M."/>
            <person name="Francisco L."/>
            <person name="Jackson L."/>
            <person name="Javaid M."/>
            <person name="Korchina V."/>
            <person name="Kovar C."/>
            <person name="Mata R."/>
            <person name="Mathew T."/>
            <person name="Ngo R."/>
            <person name="Nguyen L."/>
            <person name="Nguyen N."/>
            <person name="Okwuonu G."/>
            <person name="Ongeri F."/>
            <person name="Pham C."/>
            <person name="Simmons D."/>
            <person name="Wilczek-Boney K."/>
            <person name="Hale W."/>
            <person name="Jakkamsetti A."/>
            <person name="Pham P."/>
            <person name="Ruth R."/>
            <person name="San Lucas F."/>
            <person name="Warren J."/>
            <person name="Zhang J."/>
            <person name="Zhao Z."/>
            <person name="Zhou C."/>
            <person name="Zhu D."/>
            <person name="Lee S."/>
            <person name="Bess C."/>
            <person name="Blankenburg K."/>
            <person name="Forbes L."/>
            <person name="Fu Q."/>
            <person name="Gubbala S."/>
            <person name="Hirani K."/>
            <person name="Jayaseelan J.C."/>
            <person name="Lara F."/>
            <person name="Munidasa M."/>
            <person name="Palculict T."/>
            <person name="Patil S."/>
            <person name="Pu L.-L."/>
            <person name="Saada N."/>
            <person name="Tang L."/>
            <person name="Weissenberger G."/>
            <person name="Zhu Y."/>
            <person name="Hemphill L."/>
            <person name="Shang Y."/>
            <person name="Youmans B."/>
            <person name="Ayvaz T."/>
            <person name="Ross M."/>
            <person name="Santibanez J."/>
            <person name="Aqrawi P."/>
            <person name="Gross S."/>
            <person name="Joshi V."/>
            <person name="Fowler G."/>
            <person name="Nazareth L."/>
            <person name="Reid J."/>
            <person name="Worley K."/>
            <person name="Petrosino J."/>
            <person name="Highlander S."/>
            <person name="Gibbs R."/>
            <person name="Gibbs R."/>
        </authorList>
    </citation>
    <scope>NUCLEOTIDE SEQUENCE [LARGE SCALE GENOMIC DNA]</scope>
    <source>
        <strain evidence="2">ATCC 43553</strain>
    </source>
</reference>
<gene>
    <name evidence="1" type="ORF">HMPREF0004_4484</name>
</gene>
<dbReference type="Proteomes" id="UP000004510">
    <property type="component" value="Unassembled WGS sequence"/>
</dbReference>
<name>D4XG87_9BURK</name>
<dbReference type="HOGENOM" id="CLU_3094409_0_0_4"/>
<sequence>MGPTAPHLPGHARGPRETRAKLLKKKKFAWPPALAPVSAAGLFYIWDGCCG</sequence>
<evidence type="ECO:0000313" key="2">
    <source>
        <dbReference type="Proteomes" id="UP000004510"/>
    </source>
</evidence>
<dbReference type="AlphaFoldDB" id="D4XG87"/>
<accession>D4XG87</accession>
<dbReference type="EMBL" id="ADMS01000102">
    <property type="protein sequence ID" value="EFF74151.1"/>
    <property type="molecule type" value="Genomic_DNA"/>
</dbReference>
<organism evidence="1 2">
    <name type="scientific">Achromobacter piechaudii ATCC 43553</name>
    <dbReference type="NCBI Taxonomy" id="742159"/>
    <lineage>
        <taxon>Bacteria</taxon>
        <taxon>Pseudomonadati</taxon>
        <taxon>Pseudomonadota</taxon>
        <taxon>Betaproteobacteria</taxon>
        <taxon>Burkholderiales</taxon>
        <taxon>Alcaligenaceae</taxon>
        <taxon>Achromobacter</taxon>
    </lineage>
</organism>
<protein>
    <submittedName>
        <fullName evidence="1">Uncharacterized protein</fullName>
    </submittedName>
</protein>
<comment type="caution">
    <text evidence="1">The sequence shown here is derived from an EMBL/GenBank/DDBJ whole genome shotgun (WGS) entry which is preliminary data.</text>
</comment>
<proteinExistence type="predicted"/>